<dbReference type="KEGG" id="msyr:CXP39_00970"/>
<protein>
    <submittedName>
        <fullName evidence="2">Uncharacterized protein</fullName>
    </submittedName>
</protein>
<keyword evidence="1" id="KW-0472">Membrane</keyword>
<evidence type="ECO:0000256" key="1">
    <source>
        <dbReference type="SAM" id="Phobius"/>
    </source>
</evidence>
<dbReference type="AlphaFoldDB" id="A0A2K9C517"/>
<dbReference type="EMBL" id="CP025257">
    <property type="protein sequence ID" value="AUF83377.1"/>
    <property type="molecule type" value="Genomic_DNA"/>
</dbReference>
<keyword evidence="1" id="KW-0812">Transmembrane</keyword>
<accession>A0A2K9C517</accession>
<organism evidence="2 3">
    <name type="scientific">Mesoplasma syrphidae</name>
    <dbReference type="NCBI Taxonomy" id="225999"/>
    <lineage>
        <taxon>Bacteria</taxon>
        <taxon>Bacillati</taxon>
        <taxon>Mycoplasmatota</taxon>
        <taxon>Mollicutes</taxon>
        <taxon>Entomoplasmatales</taxon>
        <taxon>Entomoplasmataceae</taxon>
        <taxon>Mesoplasma</taxon>
    </lineage>
</organism>
<feature type="transmembrane region" description="Helical" evidence="1">
    <location>
        <begin position="36"/>
        <end position="57"/>
    </location>
</feature>
<evidence type="ECO:0000313" key="2">
    <source>
        <dbReference type="EMBL" id="AUF83377.1"/>
    </source>
</evidence>
<name>A0A2K9C517_9MOLU</name>
<sequence>MKVIARIWNFFILFVICVFYVAKYIVFSIYWVGANFFPIIFKILVFLFGLFIIFLIIENLI</sequence>
<proteinExistence type="predicted"/>
<gene>
    <name evidence="2" type="ORF">CXP39_00970</name>
</gene>
<feature type="transmembrane region" description="Helical" evidence="1">
    <location>
        <begin position="7"/>
        <end position="30"/>
    </location>
</feature>
<evidence type="ECO:0000313" key="3">
    <source>
        <dbReference type="Proteomes" id="UP000233419"/>
    </source>
</evidence>
<reference evidence="2 3" key="1">
    <citation type="submission" date="2017-12" db="EMBL/GenBank/DDBJ databases">
        <title>Mesoplasma syrphidae YJS, Complete Genome.</title>
        <authorList>
            <person name="Knight T.F."/>
            <person name="Citino T."/>
            <person name="Rubinstein R."/>
            <person name="Neuschaefer Z."/>
        </authorList>
    </citation>
    <scope>NUCLEOTIDE SEQUENCE [LARGE SCALE GENOMIC DNA]</scope>
    <source>
        <strain evidence="2 3">YJS</strain>
    </source>
</reference>
<keyword evidence="1" id="KW-1133">Transmembrane helix</keyword>
<keyword evidence="3" id="KW-1185">Reference proteome</keyword>
<dbReference type="Proteomes" id="UP000233419">
    <property type="component" value="Chromosome"/>
</dbReference>